<evidence type="ECO:0000313" key="3">
    <source>
        <dbReference type="Proteomes" id="UP001048976"/>
    </source>
</evidence>
<sequence>MNIATPSLSVVDSRGLNVRQVQYCRLPHDTLSQTRIHRRRFDAAGQLAAEQDPRLPAGAPNQTNRYSLNGARLLSQNVDAGWQLHLLSEARQVLHHWDQRGSHWQNEYDTQLRPVACHQTARSQPRRTIERLVYGDNSPQSAAHNQCGQVIHHYDPAGLLNTPDYALTRAPLSQSRSFLLTLDPVDWAGDLKAARSALEPTPYTTHWQYNAMNQVIVQTDAKGHRQFYALNIAGQLKRLSLQLKHAAAARIIVDDLHYDALDRQQGHTAGNGVVNRLTFHPADGRIMHLSSKKDHQRLQDMSYDYDPVGNVIAVDDATQGARHIANRRVEGVRYFTYDSLRQLITATGLEAVGATTQPQLPTLITPIDLTRRSHYTRHYTYDNGGNLIKLVHTSPVAGQGHTCVTTIDPASNRAVSWTRGDAPANAFDYDAGGNVQTLQPGVHPLLWTPRDQLHRVTLLQRPQGEDDFEQYDYDSQGMRLRKWHSAQAASSTRLHKQHYVPDLEVHTEQGHEVLHVITLQAGTSQVRCLHWPQVPPAGVEQDALRFSLTDHQESCLIELDGAAQLISHEDYYPYGGTACWAARSEVDANGKTHRHNGKQRDRSGLYYYGARYYAPWLSCWISPDPGGTADGPNLYCMVHNNPINNVDKQGLNTDFAYLIGGATTLLGAGLAAAALAYFKQAAPAAQERALPSLDFDLHPDELKRLQAFSKKLTSAETLQVRKLTDGSVLAYVPKNLQHATDLSNANDARLQKQVANGLPSIRLRDAPPPPSKKIAAPVAYSPFEVGATTTVSRKKAERIAAVEEVVQPTANSTTSGPRGANINTDQFFLSPHFLELDETQRGKITDALEAFAGSLSAAGYHKYAHDTEQDQNIAHVPGKQRTLRAIHTLDITSFEGTAGGRGDWRLVMYQIDGVFFPQRMDRHRDILARARR</sequence>
<keyword evidence="1" id="KW-0812">Transmembrane</keyword>
<reference evidence="2" key="1">
    <citation type="submission" date="2021-06" db="EMBL/GenBank/DDBJ databases">
        <title>Updating the genus Pseudomonas: Description of 43 new species and partition of the Pseudomonas putida group.</title>
        <authorList>
            <person name="Girard L."/>
            <person name="Lood C."/>
            <person name="Vandamme P."/>
            <person name="Rokni-Zadeh H."/>
            <person name="Van Noort V."/>
            <person name="Hofte M."/>
            <person name="Lavigne R."/>
            <person name="De Mot R."/>
        </authorList>
    </citation>
    <scope>NUCLEOTIDE SEQUENCE</scope>
    <source>
        <strain evidence="2">SWRI103</strain>
    </source>
</reference>
<dbReference type="NCBIfam" id="TIGR03696">
    <property type="entry name" value="Rhs_assc_core"/>
    <property type="match status" value="1"/>
</dbReference>
<accession>A0ABS6NW01</accession>
<organism evidence="2 3">
    <name type="scientific">Pseudomonas azadiae</name>
    <dbReference type="NCBI Taxonomy" id="2843612"/>
    <lineage>
        <taxon>Bacteria</taxon>
        <taxon>Pseudomonadati</taxon>
        <taxon>Pseudomonadota</taxon>
        <taxon>Gammaproteobacteria</taxon>
        <taxon>Pseudomonadales</taxon>
        <taxon>Pseudomonadaceae</taxon>
        <taxon>Pseudomonas</taxon>
    </lineage>
</organism>
<evidence type="ECO:0000256" key="1">
    <source>
        <dbReference type="SAM" id="Phobius"/>
    </source>
</evidence>
<dbReference type="PANTHER" id="PTHR32305">
    <property type="match status" value="1"/>
</dbReference>
<proteinExistence type="predicted"/>
<dbReference type="EMBL" id="JAHSTY010000001">
    <property type="protein sequence ID" value="MBV4452395.1"/>
    <property type="molecule type" value="Genomic_DNA"/>
</dbReference>
<feature type="transmembrane region" description="Helical" evidence="1">
    <location>
        <begin position="655"/>
        <end position="678"/>
    </location>
</feature>
<name>A0ABS6NW01_9PSED</name>
<evidence type="ECO:0000313" key="2">
    <source>
        <dbReference type="EMBL" id="MBV4452395.1"/>
    </source>
</evidence>
<dbReference type="PANTHER" id="PTHR32305:SF15">
    <property type="entry name" value="PROTEIN RHSA-RELATED"/>
    <property type="match status" value="1"/>
</dbReference>
<dbReference type="Proteomes" id="UP001048976">
    <property type="component" value="Unassembled WGS sequence"/>
</dbReference>
<dbReference type="InterPro" id="IPR022385">
    <property type="entry name" value="Rhs_assc_core"/>
</dbReference>
<keyword evidence="1" id="KW-1133">Transmembrane helix</keyword>
<dbReference type="Gene3D" id="2.180.10.10">
    <property type="entry name" value="RHS repeat-associated core"/>
    <property type="match status" value="1"/>
</dbReference>
<keyword evidence="1" id="KW-0472">Membrane</keyword>
<comment type="caution">
    <text evidence="2">The sequence shown here is derived from an EMBL/GenBank/DDBJ whole genome shotgun (WGS) entry which is preliminary data.</text>
</comment>
<keyword evidence="3" id="KW-1185">Reference proteome</keyword>
<gene>
    <name evidence="2" type="ORF">KVG91_07250</name>
</gene>
<protein>
    <submittedName>
        <fullName evidence="2">RHS repeat-associated core domain-containing protein</fullName>
    </submittedName>
</protein>
<dbReference type="InterPro" id="IPR050708">
    <property type="entry name" value="T6SS_VgrG/RHS"/>
</dbReference>
<dbReference type="RefSeq" id="WP_169377399.1">
    <property type="nucleotide sequence ID" value="NZ_JAHSTY010000001.1"/>
</dbReference>